<dbReference type="GO" id="GO:0008270">
    <property type="term" value="F:zinc ion binding"/>
    <property type="evidence" value="ECO:0007669"/>
    <property type="project" value="UniProtKB-KW"/>
</dbReference>
<dbReference type="HOGENOM" id="CLU_000288_138_13_1"/>
<dbReference type="SUPFAM" id="SSF57850">
    <property type="entry name" value="RING/U-box"/>
    <property type="match status" value="1"/>
</dbReference>
<evidence type="ECO:0000256" key="1">
    <source>
        <dbReference type="ARBA" id="ARBA00022723"/>
    </source>
</evidence>
<dbReference type="CDD" id="cd02249">
    <property type="entry name" value="ZZ"/>
    <property type="match status" value="1"/>
</dbReference>
<dbReference type="PROSITE" id="PS50135">
    <property type="entry name" value="ZF_ZZ_2"/>
    <property type="match status" value="1"/>
</dbReference>
<dbReference type="SMART" id="SM00291">
    <property type="entry name" value="ZnF_ZZ"/>
    <property type="match status" value="1"/>
</dbReference>
<dbReference type="InterPro" id="IPR043145">
    <property type="entry name" value="Znf_ZZ_sf"/>
</dbReference>
<name>A0A0C3CHL7_OIDMZ</name>
<dbReference type="PANTHER" id="PTHR10622">
    <property type="entry name" value="HET DOMAIN-CONTAINING PROTEIN"/>
    <property type="match status" value="1"/>
</dbReference>
<evidence type="ECO:0000256" key="3">
    <source>
        <dbReference type="ARBA" id="ARBA00022833"/>
    </source>
</evidence>
<gene>
    <name evidence="6" type="ORF">OIDMADRAFT_181845</name>
</gene>
<dbReference type="PANTHER" id="PTHR10622:SF10">
    <property type="entry name" value="HET DOMAIN-CONTAINING PROTEIN"/>
    <property type="match status" value="1"/>
</dbReference>
<feature type="domain" description="ZZ-type" evidence="5">
    <location>
        <begin position="570"/>
        <end position="622"/>
    </location>
</feature>
<dbReference type="Pfam" id="PF00569">
    <property type="entry name" value="ZZ"/>
    <property type="match status" value="1"/>
</dbReference>
<keyword evidence="1" id="KW-0479">Metal-binding</keyword>
<evidence type="ECO:0000313" key="6">
    <source>
        <dbReference type="EMBL" id="KIM98488.1"/>
    </source>
</evidence>
<dbReference type="Proteomes" id="UP000054321">
    <property type="component" value="Unassembled WGS sequence"/>
</dbReference>
<dbReference type="Pfam" id="PF26640">
    <property type="entry name" value="DUF8212"/>
    <property type="match status" value="1"/>
</dbReference>
<accession>A0A0C3CHL7</accession>
<dbReference type="OrthoDB" id="674604at2759"/>
<dbReference type="STRING" id="913774.A0A0C3CHL7"/>
<dbReference type="EMBL" id="KN832880">
    <property type="protein sequence ID" value="KIM98488.1"/>
    <property type="molecule type" value="Genomic_DNA"/>
</dbReference>
<dbReference type="InterPro" id="IPR058525">
    <property type="entry name" value="DUF8212"/>
</dbReference>
<organism evidence="6 7">
    <name type="scientific">Oidiodendron maius (strain Zn)</name>
    <dbReference type="NCBI Taxonomy" id="913774"/>
    <lineage>
        <taxon>Eukaryota</taxon>
        <taxon>Fungi</taxon>
        <taxon>Dikarya</taxon>
        <taxon>Ascomycota</taxon>
        <taxon>Pezizomycotina</taxon>
        <taxon>Leotiomycetes</taxon>
        <taxon>Leotiomycetes incertae sedis</taxon>
        <taxon>Myxotrichaceae</taxon>
        <taxon>Oidiodendron</taxon>
    </lineage>
</organism>
<evidence type="ECO:0000313" key="7">
    <source>
        <dbReference type="Proteomes" id="UP000054321"/>
    </source>
</evidence>
<keyword evidence="2 4" id="KW-0863">Zinc-finger</keyword>
<sequence length="626" mass="72442">MRLLHTTSIELKEFFDDSIPKYAIISHKWQDGEVSFQHMQNGNATNKAGYSKLKLCCHQAMKENLQYIWIDTCCIDKTNSVELSESINSMYRWYKNATVCYVYLFDVHSKAVANDLSFEKSVWFTRGWTLQELIAPPRVEFYNSAWDKLGTKESLKEILSVITSIDVGVLDGVDPESFSIAQRMSWASKRRTTRAEDIAYSLLGLFDINMPMIYGEGEKAFLRLQEEIMKHSDDHSLFAWTSSDEGYRGLLAKSPADFCNCGNIVLTRPGLNRLPYSITNMGLSIELLMVGWAMDTYLAALDCVEESHKTRIGIFLRLLPEDDQCARVMINGTDRSEFPSELVPESHYRKIYVRQKVWKIRPALDLMYGFWLRKMPITSAPPWTLPHSLIEVVSWNQWTHDERTLKIPTGSRGTAGILWFKGKDGYSFLKVGFDPLFNPLCQLGGSLWMPYQTRHHRYYPAQGSLETKMDAKWMDHQSHYVRKQTGSELTRNPFYFHTLAQYVSDFSRNEFISKPKIEWVDEGTEYIFKGDRASGLSLEKGRGRVSIKEEVINNQRMWVIDIEQPTEARHHEVTCDGCKFEIYGRRFKCKICEDFDYCAECFSTSKDTHPPHDFIEHLPPSGYSKD</sequence>
<evidence type="ECO:0000256" key="2">
    <source>
        <dbReference type="ARBA" id="ARBA00022771"/>
    </source>
</evidence>
<evidence type="ECO:0000256" key="4">
    <source>
        <dbReference type="PROSITE-ProRule" id="PRU00228"/>
    </source>
</evidence>
<dbReference type="InterPro" id="IPR000433">
    <property type="entry name" value="Znf_ZZ"/>
</dbReference>
<reference evidence="6 7" key="1">
    <citation type="submission" date="2014-04" db="EMBL/GenBank/DDBJ databases">
        <authorList>
            <consortium name="DOE Joint Genome Institute"/>
            <person name="Kuo A."/>
            <person name="Martino E."/>
            <person name="Perotto S."/>
            <person name="Kohler A."/>
            <person name="Nagy L.G."/>
            <person name="Floudas D."/>
            <person name="Copeland A."/>
            <person name="Barry K.W."/>
            <person name="Cichocki N."/>
            <person name="Veneault-Fourrey C."/>
            <person name="LaButti K."/>
            <person name="Lindquist E.A."/>
            <person name="Lipzen A."/>
            <person name="Lundell T."/>
            <person name="Morin E."/>
            <person name="Murat C."/>
            <person name="Sun H."/>
            <person name="Tunlid A."/>
            <person name="Henrissat B."/>
            <person name="Grigoriev I.V."/>
            <person name="Hibbett D.S."/>
            <person name="Martin F."/>
            <person name="Nordberg H.P."/>
            <person name="Cantor M.N."/>
            <person name="Hua S.X."/>
        </authorList>
    </citation>
    <scope>NUCLEOTIDE SEQUENCE [LARGE SCALE GENOMIC DNA]</scope>
    <source>
        <strain evidence="6 7">Zn</strain>
    </source>
</reference>
<dbReference type="Gene3D" id="3.30.60.90">
    <property type="match status" value="1"/>
</dbReference>
<protein>
    <recommendedName>
        <fullName evidence="5">ZZ-type domain-containing protein</fullName>
    </recommendedName>
</protein>
<proteinExistence type="predicted"/>
<dbReference type="InterPro" id="IPR010730">
    <property type="entry name" value="HET"/>
</dbReference>
<evidence type="ECO:0000259" key="5">
    <source>
        <dbReference type="PROSITE" id="PS50135"/>
    </source>
</evidence>
<dbReference type="InParanoid" id="A0A0C3CHL7"/>
<dbReference type="AlphaFoldDB" id="A0A0C3CHL7"/>
<reference evidence="7" key="2">
    <citation type="submission" date="2015-01" db="EMBL/GenBank/DDBJ databases">
        <title>Evolutionary Origins and Diversification of the Mycorrhizal Mutualists.</title>
        <authorList>
            <consortium name="DOE Joint Genome Institute"/>
            <consortium name="Mycorrhizal Genomics Consortium"/>
            <person name="Kohler A."/>
            <person name="Kuo A."/>
            <person name="Nagy L.G."/>
            <person name="Floudas D."/>
            <person name="Copeland A."/>
            <person name="Barry K.W."/>
            <person name="Cichocki N."/>
            <person name="Veneault-Fourrey C."/>
            <person name="LaButti K."/>
            <person name="Lindquist E.A."/>
            <person name="Lipzen A."/>
            <person name="Lundell T."/>
            <person name="Morin E."/>
            <person name="Murat C."/>
            <person name="Riley R."/>
            <person name="Ohm R."/>
            <person name="Sun H."/>
            <person name="Tunlid A."/>
            <person name="Henrissat B."/>
            <person name="Grigoriev I.V."/>
            <person name="Hibbett D.S."/>
            <person name="Martin F."/>
        </authorList>
    </citation>
    <scope>NUCLEOTIDE SEQUENCE [LARGE SCALE GENOMIC DNA]</scope>
    <source>
        <strain evidence="7">Zn</strain>
    </source>
</reference>
<dbReference type="Pfam" id="PF06985">
    <property type="entry name" value="HET"/>
    <property type="match status" value="1"/>
</dbReference>
<keyword evidence="3" id="KW-0862">Zinc</keyword>
<keyword evidence="7" id="KW-1185">Reference proteome</keyword>